<gene>
    <name evidence="3" type="ORF">PENTCL1PPCAC_27641</name>
</gene>
<evidence type="ECO:0000256" key="1">
    <source>
        <dbReference type="SAM" id="Phobius"/>
    </source>
</evidence>
<keyword evidence="1" id="KW-0812">Transmembrane</keyword>
<dbReference type="Proteomes" id="UP001432027">
    <property type="component" value="Unassembled WGS sequence"/>
</dbReference>
<proteinExistence type="predicted"/>
<feature type="chain" id="PRO_5043562919" description="Signal sequence receptor subunit delta" evidence="2">
    <location>
        <begin position="18"/>
        <end position="367"/>
    </location>
</feature>
<feature type="non-terminal residue" evidence="3">
    <location>
        <position position="1"/>
    </location>
</feature>
<comment type="caution">
    <text evidence="3">The sequence shown here is derived from an EMBL/GenBank/DDBJ whole genome shotgun (WGS) entry which is preliminary data.</text>
</comment>
<protein>
    <recommendedName>
        <fullName evidence="5">Signal sequence receptor subunit delta</fullName>
    </recommendedName>
</protein>
<accession>A0AAV5UF22</accession>
<keyword evidence="2" id="KW-0732">Signal</keyword>
<keyword evidence="1" id="KW-0472">Membrane</keyword>
<evidence type="ECO:0000313" key="4">
    <source>
        <dbReference type="Proteomes" id="UP001432027"/>
    </source>
</evidence>
<evidence type="ECO:0008006" key="5">
    <source>
        <dbReference type="Google" id="ProtNLM"/>
    </source>
</evidence>
<dbReference type="EMBL" id="BTSX01000006">
    <property type="protein sequence ID" value="GMT05467.1"/>
    <property type="molecule type" value="Genomic_DNA"/>
</dbReference>
<keyword evidence="4" id="KW-1185">Reference proteome</keyword>
<evidence type="ECO:0000256" key="2">
    <source>
        <dbReference type="SAM" id="SignalP"/>
    </source>
</evidence>
<reference evidence="3" key="1">
    <citation type="submission" date="2023-10" db="EMBL/GenBank/DDBJ databases">
        <title>Genome assembly of Pristionchus species.</title>
        <authorList>
            <person name="Yoshida K."/>
            <person name="Sommer R.J."/>
        </authorList>
    </citation>
    <scope>NUCLEOTIDE SEQUENCE</scope>
    <source>
        <strain evidence="3">RS0144</strain>
    </source>
</reference>
<feature type="transmembrane region" description="Helical" evidence="1">
    <location>
        <begin position="340"/>
        <end position="363"/>
    </location>
</feature>
<dbReference type="AlphaFoldDB" id="A0AAV5UF22"/>
<feature type="signal peptide" evidence="2">
    <location>
        <begin position="1"/>
        <end position="17"/>
    </location>
</feature>
<keyword evidence="1" id="KW-1133">Transmembrane helix</keyword>
<sequence length="367" mass="40243">VFLFLSVLSLGAAVVFQNSVVITSADVPVDVPLLLNLQSGTAYRVYATFAYGGDEEYAKNVKIYDYSGASLTVYGLDQPKPNNGKDYFLDNLRFLRAPIYVHDTNKEAAVRVPFTIYAVDANKIVSFPVVSARSAPSQVDSDNGFVAAGLTVLSAEQSFTMSAFDIGSVSSMVISSVGFDESDSKYNVMALNSGNSPHVSFLTVYGPITTLFNAKWGINARFQFAFSRNTKYDYQLSPGASFSLLSPGYLSATQSYQIPYTPTDALTSSFTFGANNYVQVWYQVRDVQAAENVNFQFATAENSQPTSIDIKNDQQSWQGQWANKVALNVQNTNGNHVPRFLFQITSGCSLSFSLLGMLLVSLFSRFY</sequence>
<evidence type="ECO:0000313" key="3">
    <source>
        <dbReference type="EMBL" id="GMT05467.1"/>
    </source>
</evidence>
<organism evidence="3 4">
    <name type="scientific">Pristionchus entomophagus</name>
    <dbReference type="NCBI Taxonomy" id="358040"/>
    <lineage>
        <taxon>Eukaryota</taxon>
        <taxon>Metazoa</taxon>
        <taxon>Ecdysozoa</taxon>
        <taxon>Nematoda</taxon>
        <taxon>Chromadorea</taxon>
        <taxon>Rhabditida</taxon>
        <taxon>Rhabditina</taxon>
        <taxon>Diplogasteromorpha</taxon>
        <taxon>Diplogasteroidea</taxon>
        <taxon>Neodiplogasteridae</taxon>
        <taxon>Pristionchus</taxon>
    </lineage>
</organism>
<name>A0AAV5UF22_9BILA</name>